<dbReference type="EMBL" id="PDCK01000041">
    <property type="protein sequence ID" value="PRQ42490.1"/>
    <property type="molecule type" value="Genomic_DNA"/>
</dbReference>
<dbReference type="InterPro" id="IPR027417">
    <property type="entry name" value="P-loop_NTPase"/>
</dbReference>
<dbReference type="Gene3D" id="3.40.50.300">
    <property type="entry name" value="P-loop containing nucleotide triphosphate hydrolases"/>
    <property type="match status" value="1"/>
</dbReference>
<organism evidence="1 2">
    <name type="scientific">Rosa chinensis</name>
    <name type="common">China rose</name>
    <dbReference type="NCBI Taxonomy" id="74649"/>
    <lineage>
        <taxon>Eukaryota</taxon>
        <taxon>Viridiplantae</taxon>
        <taxon>Streptophyta</taxon>
        <taxon>Embryophyta</taxon>
        <taxon>Tracheophyta</taxon>
        <taxon>Spermatophyta</taxon>
        <taxon>Magnoliopsida</taxon>
        <taxon>eudicotyledons</taxon>
        <taxon>Gunneridae</taxon>
        <taxon>Pentapetalae</taxon>
        <taxon>rosids</taxon>
        <taxon>fabids</taxon>
        <taxon>Rosales</taxon>
        <taxon>Rosaceae</taxon>
        <taxon>Rosoideae</taxon>
        <taxon>Rosoideae incertae sedis</taxon>
        <taxon>Rosa</taxon>
    </lineage>
</organism>
<dbReference type="Proteomes" id="UP000238479">
    <property type="component" value="Chromosome 3"/>
</dbReference>
<accession>A0A2P6R7S9</accession>
<dbReference type="InterPro" id="IPR050747">
    <property type="entry name" value="Mitochondrial_chaperone_BCS1"/>
</dbReference>
<evidence type="ECO:0000313" key="1">
    <source>
        <dbReference type="EMBL" id="PRQ42490.1"/>
    </source>
</evidence>
<dbReference type="AlphaFoldDB" id="A0A2P6R7S9"/>
<name>A0A2P6R7S9_ROSCH</name>
<keyword evidence="2" id="KW-1185">Reference proteome</keyword>
<evidence type="ECO:0000313" key="2">
    <source>
        <dbReference type="Proteomes" id="UP000238479"/>
    </source>
</evidence>
<dbReference type="PANTHER" id="PTHR23070">
    <property type="entry name" value="BCS1 AAA-TYPE ATPASE"/>
    <property type="match status" value="1"/>
</dbReference>
<keyword evidence="1" id="KW-0378">Hydrolase</keyword>
<gene>
    <name evidence="1" type="ORF">RchiOBHm_Chr3g0458201</name>
</gene>
<dbReference type="STRING" id="74649.A0A2P6R7S9"/>
<sequence length="71" mass="8332">MDGLLNSCYAEERVMVFMMNLKDQVDPNFLRPGQIDVHIHFPLYDFTAFRNLGMSYLGVKEHNLSFYLQSI</sequence>
<reference evidence="1 2" key="1">
    <citation type="journal article" date="2018" name="Nat. Genet.">
        <title>The Rosa genome provides new insights in the design of modern roses.</title>
        <authorList>
            <person name="Bendahmane M."/>
        </authorList>
    </citation>
    <scope>NUCLEOTIDE SEQUENCE [LARGE SCALE GENOMIC DNA]</scope>
    <source>
        <strain evidence="2">cv. Old Blush</strain>
    </source>
</reference>
<dbReference type="Gramene" id="PRQ42490">
    <property type="protein sequence ID" value="PRQ42490"/>
    <property type="gene ID" value="RchiOBHm_Chr3g0458201"/>
</dbReference>
<dbReference type="GO" id="GO:0016787">
    <property type="term" value="F:hydrolase activity"/>
    <property type="evidence" value="ECO:0007669"/>
    <property type="project" value="UniProtKB-KW"/>
</dbReference>
<proteinExistence type="predicted"/>
<dbReference type="SUPFAM" id="SSF52540">
    <property type="entry name" value="P-loop containing nucleoside triphosphate hydrolases"/>
    <property type="match status" value="1"/>
</dbReference>
<protein>
    <submittedName>
        <fullName evidence="1">Putative P-loop containing nucleoside triphosphate hydrolase</fullName>
    </submittedName>
</protein>
<comment type="caution">
    <text evidence="1">The sequence shown here is derived from an EMBL/GenBank/DDBJ whole genome shotgun (WGS) entry which is preliminary data.</text>
</comment>